<evidence type="ECO:0000256" key="10">
    <source>
        <dbReference type="SAM" id="MobiDB-lite"/>
    </source>
</evidence>
<dbReference type="InterPro" id="IPR010994">
    <property type="entry name" value="RuvA_2-like"/>
</dbReference>
<dbReference type="KEGG" id="alus:STSP2_01333"/>
<feature type="compositionally biased region" description="Basic and acidic residues" evidence="10">
    <location>
        <begin position="254"/>
        <end position="263"/>
    </location>
</feature>
<evidence type="ECO:0000256" key="11">
    <source>
        <dbReference type="SAM" id="Phobius"/>
    </source>
</evidence>
<evidence type="ECO:0000256" key="6">
    <source>
        <dbReference type="ARBA" id="ARBA00022692"/>
    </source>
</evidence>
<keyword evidence="15" id="KW-1185">Reference proteome</keyword>
<dbReference type="Pfam" id="PF21687">
    <property type="entry name" value="T2SSK_1st"/>
    <property type="match status" value="1"/>
</dbReference>
<dbReference type="Gene3D" id="1.10.150.320">
    <property type="entry name" value="Photosystem II 12 kDa extrinsic protein"/>
    <property type="match status" value="1"/>
</dbReference>
<dbReference type="InterPro" id="IPR049031">
    <property type="entry name" value="T2SSK_SAM-like_1st"/>
</dbReference>
<keyword evidence="4" id="KW-1003">Cell membrane</keyword>
<dbReference type="InterPro" id="IPR049179">
    <property type="entry name" value="T2SSK_SAM-like_2nd"/>
</dbReference>
<keyword evidence="9 11" id="KW-0472">Membrane</keyword>
<evidence type="ECO:0000259" key="13">
    <source>
        <dbReference type="Pfam" id="PF21687"/>
    </source>
</evidence>
<evidence type="ECO:0000313" key="14">
    <source>
        <dbReference type="EMBL" id="AQT68178.1"/>
    </source>
</evidence>
<dbReference type="PANTHER" id="PTHR38831:SF2">
    <property type="entry name" value="TYPE II SECRETION SYSTEM PROTEIN K"/>
    <property type="match status" value="1"/>
</dbReference>
<keyword evidence="8 11" id="KW-1133">Transmembrane helix</keyword>
<evidence type="ECO:0000256" key="5">
    <source>
        <dbReference type="ARBA" id="ARBA00022519"/>
    </source>
</evidence>
<dbReference type="SUPFAM" id="SSF158544">
    <property type="entry name" value="GspK insert domain-like"/>
    <property type="match status" value="1"/>
</dbReference>
<proteinExistence type="inferred from homology"/>
<evidence type="ECO:0000256" key="9">
    <source>
        <dbReference type="ARBA" id="ARBA00023136"/>
    </source>
</evidence>
<dbReference type="InterPro" id="IPR038072">
    <property type="entry name" value="GspK_central_sf"/>
</dbReference>
<organism evidence="14 15">
    <name type="scientific">Anaerohalosphaera lusitana</name>
    <dbReference type="NCBI Taxonomy" id="1936003"/>
    <lineage>
        <taxon>Bacteria</taxon>
        <taxon>Pseudomonadati</taxon>
        <taxon>Planctomycetota</taxon>
        <taxon>Phycisphaerae</taxon>
        <taxon>Sedimentisphaerales</taxon>
        <taxon>Anaerohalosphaeraceae</taxon>
        <taxon>Anaerohalosphaera</taxon>
    </lineage>
</organism>
<keyword evidence="7" id="KW-0653">Protein transport</keyword>
<comment type="similarity">
    <text evidence="2">Belongs to the GSP K family.</text>
</comment>
<feature type="domain" description="T2SS protein K second SAM-like" evidence="12">
    <location>
        <begin position="295"/>
        <end position="346"/>
    </location>
</feature>
<evidence type="ECO:0000256" key="1">
    <source>
        <dbReference type="ARBA" id="ARBA00004533"/>
    </source>
</evidence>
<dbReference type="GO" id="GO:0009306">
    <property type="term" value="P:protein secretion"/>
    <property type="evidence" value="ECO:0007669"/>
    <property type="project" value="InterPro"/>
</dbReference>
<evidence type="ECO:0000256" key="3">
    <source>
        <dbReference type="ARBA" id="ARBA00022448"/>
    </source>
</evidence>
<dbReference type="SUPFAM" id="SSF47781">
    <property type="entry name" value="RuvA domain 2-like"/>
    <property type="match status" value="1"/>
</dbReference>
<dbReference type="InterPro" id="IPR005628">
    <property type="entry name" value="GspK"/>
</dbReference>
<keyword evidence="5" id="KW-0997">Cell inner membrane</keyword>
<feature type="domain" description="T2SS protein K first SAM-like" evidence="13">
    <location>
        <begin position="122"/>
        <end position="184"/>
    </location>
</feature>
<dbReference type="PANTHER" id="PTHR38831">
    <property type="entry name" value="TYPE II SECRETION SYSTEM PROTEIN K"/>
    <property type="match status" value="1"/>
</dbReference>
<dbReference type="AlphaFoldDB" id="A0A1U9NKA7"/>
<comment type="subcellular location">
    <subcellularLocation>
        <location evidence="1">Cell inner membrane</location>
    </subcellularLocation>
</comment>
<dbReference type="Proteomes" id="UP000189674">
    <property type="component" value="Chromosome"/>
</dbReference>
<dbReference type="STRING" id="1936003.STSP2_01333"/>
<accession>A0A1U9NKA7</accession>
<keyword evidence="3" id="KW-0813">Transport</keyword>
<evidence type="ECO:0000256" key="4">
    <source>
        <dbReference type="ARBA" id="ARBA00022475"/>
    </source>
</evidence>
<gene>
    <name evidence="14" type="ORF">STSP2_01333</name>
</gene>
<dbReference type="Gene3D" id="1.10.40.60">
    <property type="entry name" value="EpsJ-like"/>
    <property type="match status" value="1"/>
</dbReference>
<evidence type="ECO:0000313" key="15">
    <source>
        <dbReference type="Proteomes" id="UP000189674"/>
    </source>
</evidence>
<keyword evidence="6 11" id="KW-0812">Transmembrane</keyword>
<evidence type="ECO:0000256" key="2">
    <source>
        <dbReference type="ARBA" id="ARBA00007246"/>
    </source>
</evidence>
<sequence length="400" mass="44804">MRFSDMKNRRAVILIGVLWAIALVTTIVVVVARSSMLDSRISLTSAENIRGHWACRAGLEKAIAVLAYDETSVDSFADLWYDNVEDFNDVPLDLCSFNVAVVDESSKLSLNSATKEQLIELPYMTDEIADSIIDWRDRDENVTGEGAETGYYLNLENGYEPPNGPFTTFDELLRVCGVTESLVYETARWDDMLTCWSQSGSSSDDTTEKIDVNRVGERQLRNRLSLAQAHARWIVENRDFDSIGNLLANNSPDEPQRNADRSEQPMPLDRQTFFSIIDQVTVSSNNNQQQGQAKVNINTAPRDVLVAVFEGDETLAEEVLSYREGAVEGFASLGDLAEIKSLTNRKIREFIDYLTVNSSVFRVTSEAVLDATGTTRSLTAIVDRSQTPVRILYYYEGPNR</sequence>
<feature type="transmembrane region" description="Helical" evidence="11">
    <location>
        <begin position="12"/>
        <end position="32"/>
    </location>
</feature>
<feature type="region of interest" description="Disordered" evidence="10">
    <location>
        <begin position="245"/>
        <end position="264"/>
    </location>
</feature>
<evidence type="ECO:0000256" key="8">
    <source>
        <dbReference type="ARBA" id="ARBA00022989"/>
    </source>
</evidence>
<name>A0A1U9NKA7_9BACT</name>
<protein>
    <submittedName>
        <fullName evidence="14">ComEA protein</fullName>
    </submittedName>
</protein>
<evidence type="ECO:0000259" key="12">
    <source>
        <dbReference type="Pfam" id="PF03934"/>
    </source>
</evidence>
<dbReference type="EMBL" id="CP019791">
    <property type="protein sequence ID" value="AQT68178.1"/>
    <property type="molecule type" value="Genomic_DNA"/>
</dbReference>
<dbReference type="Pfam" id="PF03934">
    <property type="entry name" value="T2SSK"/>
    <property type="match status" value="1"/>
</dbReference>
<reference evidence="15" key="1">
    <citation type="submission" date="2017-02" db="EMBL/GenBank/DDBJ databases">
        <title>Comparative genomics and description of representatives of a novel lineage of planctomycetes thriving in anoxic sediments.</title>
        <authorList>
            <person name="Spring S."/>
            <person name="Bunk B."/>
            <person name="Sproer C."/>
        </authorList>
    </citation>
    <scope>NUCLEOTIDE SEQUENCE [LARGE SCALE GENOMIC DNA]</scope>
    <source>
        <strain evidence="15">ST-NAGAB-D1</strain>
    </source>
</reference>
<dbReference type="OrthoDB" id="260436at2"/>
<dbReference type="GO" id="GO:0005886">
    <property type="term" value="C:plasma membrane"/>
    <property type="evidence" value="ECO:0007669"/>
    <property type="project" value="UniProtKB-SubCell"/>
</dbReference>
<evidence type="ECO:0000256" key="7">
    <source>
        <dbReference type="ARBA" id="ARBA00022927"/>
    </source>
</evidence>